<dbReference type="GO" id="GO:0016020">
    <property type="term" value="C:membrane"/>
    <property type="evidence" value="ECO:0007669"/>
    <property type="project" value="TreeGrafter"/>
</dbReference>
<keyword evidence="2" id="KW-0489">Methyltransferase</keyword>
<name>A0AAV2ZWY9_PYXAD</name>
<dbReference type="GO" id="GO:0032259">
    <property type="term" value="P:methylation"/>
    <property type="evidence" value="ECO:0007669"/>
    <property type="project" value="UniProtKB-KW"/>
</dbReference>
<dbReference type="PROSITE" id="PS51682">
    <property type="entry name" value="SAM_OMT_I"/>
    <property type="match status" value="1"/>
</dbReference>
<evidence type="ECO:0000256" key="2">
    <source>
        <dbReference type="ARBA" id="ARBA00022603"/>
    </source>
</evidence>
<keyword evidence="3" id="KW-0808">Transferase</keyword>
<dbReference type="Gene3D" id="3.40.50.150">
    <property type="entry name" value="Vaccinia Virus protein VP39"/>
    <property type="match status" value="1"/>
</dbReference>
<sequence length="116" mass="13122">MAETREQRILQFVLQNAVRGNPQSVLDQIDKYCREKEWAMNVGDEKGLILDNVLQETNPSLVLELGTYCGYSAIRIARLLKPGALLFTIEINQANADVARQMIEFAGVKDKVHLVY</sequence>
<dbReference type="InterPro" id="IPR002935">
    <property type="entry name" value="SAM_O-MeTrfase"/>
</dbReference>
<dbReference type="EMBL" id="DYDO01000006">
    <property type="protein sequence ID" value="DBA23099.1"/>
    <property type="molecule type" value="Genomic_DNA"/>
</dbReference>
<keyword evidence="9" id="KW-1185">Reference proteome</keyword>
<dbReference type="Pfam" id="PF01596">
    <property type="entry name" value="Methyltransf_3"/>
    <property type="match status" value="1"/>
</dbReference>
<proteinExistence type="inferred from homology"/>
<keyword evidence="6" id="KW-0128">Catecholamine metabolism</keyword>
<dbReference type="GO" id="GO:0042417">
    <property type="term" value="P:dopamine metabolic process"/>
    <property type="evidence" value="ECO:0007669"/>
    <property type="project" value="TreeGrafter"/>
</dbReference>
<keyword evidence="5" id="KW-0531">Neurotransmitter degradation</keyword>
<dbReference type="SUPFAM" id="SSF53335">
    <property type="entry name" value="S-adenosyl-L-methionine-dependent methyltransferases"/>
    <property type="match status" value="1"/>
</dbReference>
<dbReference type="PANTHER" id="PTHR43836:SF3">
    <property type="entry name" value="CATECHOL O-METHYLTRANSFERASE"/>
    <property type="match status" value="1"/>
</dbReference>
<evidence type="ECO:0000256" key="4">
    <source>
        <dbReference type="ARBA" id="ARBA00022691"/>
    </source>
</evidence>
<comment type="similarity">
    <text evidence="7">Belongs to the class I-like SAM-binding methyltransferase superfamily. Cation-dependent O-methyltransferase family.</text>
</comment>
<evidence type="ECO:0000256" key="3">
    <source>
        <dbReference type="ARBA" id="ARBA00022679"/>
    </source>
</evidence>
<reference evidence="8" key="1">
    <citation type="thesis" date="2020" institute="ProQuest LLC" country="789 East Eisenhower Parkway, Ann Arbor, MI, USA">
        <title>Comparative Genomics and Chromosome Evolution.</title>
        <authorList>
            <person name="Mudd A.B."/>
        </authorList>
    </citation>
    <scope>NUCLEOTIDE SEQUENCE</scope>
    <source>
        <strain evidence="8">1538</strain>
        <tissue evidence="8">Blood</tissue>
    </source>
</reference>
<evidence type="ECO:0000313" key="8">
    <source>
        <dbReference type="EMBL" id="DBA23099.1"/>
    </source>
</evidence>
<evidence type="ECO:0000256" key="1">
    <source>
        <dbReference type="ARBA" id="ARBA00012880"/>
    </source>
</evidence>
<protein>
    <recommendedName>
        <fullName evidence="1">catechol O-methyltransferase</fullName>
        <ecNumber evidence="1">2.1.1.6</ecNumber>
    </recommendedName>
</protein>
<gene>
    <name evidence="8" type="ORF">GDO54_014052</name>
</gene>
<dbReference type="EC" id="2.1.1.6" evidence="1"/>
<dbReference type="GO" id="GO:0016206">
    <property type="term" value="F:catechol O-methyltransferase activity"/>
    <property type="evidence" value="ECO:0007669"/>
    <property type="project" value="UniProtKB-EC"/>
</dbReference>
<comment type="caution">
    <text evidence="8">The sequence shown here is derived from an EMBL/GenBank/DDBJ whole genome shotgun (WGS) entry which is preliminary data.</text>
</comment>
<evidence type="ECO:0000256" key="5">
    <source>
        <dbReference type="ARBA" id="ARBA00022867"/>
    </source>
</evidence>
<evidence type="ECO:0000256" key="6">
    <source>
        <dbReference type="ARBA" id="ARBA00022939"/>
    </source>
</evidence>
<dbReference type="Proteomes" id="UP001181693">
    <property type="component" value="Unassembled WGS sequence"/>
</dbReference>
<keyword evidence="4" id="KW-0949">S-adenosyl-L-methionine</keyword>
<dbReference type="GO" id="GO:0030425">
    <property type="term" value="C:dendrite"/>
    <property type="evidence" value="ECO:0007669"/>
    <property type="project" value="TreeGrafter"/>
</dbReference>
<dbReference type="GO" id="GO:0032502">
    <property type="term" value="P:developmental process"/>
    <property type="evidence" value="ECO:0007669"/>
    <property type="project" value="TreeGrafter"/>
</dbReference>
<dbReference type="InterPro" id="IPR029063">
    <property type="entry name" value="SAM-dependent_MTases_sf"/>
</dbReference>
<dbReference type="GO" id="GO:0042424">
    <property type="term" value="P:catecholamine catabolic process"/>
    <property type="evidence" value="ECO:0007669"/>
    <property type="project" value="TreeGrafter"/>
</dbReference>
<dbReference type="PANTHER" id="PTHR43836">
    <property type="entry name" value="CATECHOL O-METHYLTRANSFERASE 1-RELATED"/>
    <property type="match status" value="1"/>
</dbReference>
<dbReference type="GO" id="GO:0030424">
    <property type="term" value="C:axon"/>
    <property type="evidence" value="ECO:0007669"/>
    <property type="project" value="TreeGrafter"/>
</dbReference>
<evidence type="ECO:0000313" key="9">
    <source>
        <dbReference type="Proteomes" id="UP001181693"/>
    </source>
</evidence>
<organism evidence="8 9">
    <name type="scientific">Pyxicephalus adspersus</name>
    <name type="common">African bullfrog</name>
    <dbReference type="NCBI Taxonomy" id="30357"/>
    <lineage>
        <taxon>Eukaryota</taxon>
        <taxon>Metazoa</taxon>
        <taxon>Chordata</taxon>
        <taxon>Craniata</taxon>
        <taxon>Vertebrata</taxon>
        <taxon>Euteleostomi</taxon>
        <taxon>Amphibia</taxon>
        <taxon>Batrachia</taxon>
        <taxon>Anura</taxon>
        <taxon>Neobatrachia</taxon>
        <taxon>Ranoidea</taxon>
        <taxon>Pyxicephalidae</taxon>
        <taxon>Pyxicephalinae</taxon>
        <taxon>Pyxicephalus</taxon>
    </lineage>
</organism>
<evidence type="ECO:0000256" key="7">
    <source>
        <dbReference type="ARBA" id="ARBA00023453"/>
    </source>
</evidence>
<accession>A0AAV2ZWY9</accession>
<dbReference type="AlphaFoldDB" id="A0AAV2ZWY9"/>